<accession>A0ACB7EVI2</accession>
<evidence type="ECO:0000313" key="2">
    <source>
        <dbReference type="Proteomes" id="UP000805704"/>
    </source>
</evidence>
<reference evidence="1" key="1">
    <citation type="submission" date="2020-04" db="EMBL/GenBank/DDBJ databases">
        <title>A chromosome-scale assembly and high-density genetic map of the yellow drum (Nibea albiflora) genome.</title>
        <authorList>
            <person name="Xu D."/>
            <person name="Zhang W."/>
            <person name="Chen R."/>
            <person name="Tan P."/>
            <person name="Wang L."/>
            <person name="Song H."/>
            <person name="Tian L."/>
            <person name="Zhu Q."/>
            <person name="Wang B."/>
        </authorList>
    </citation>
    <scope>NUCLEOTIDE SEQUENCE</scope>
    <source>
        <strain evidence="1">ZJHYS-2018</strain>
    </source>
</reference>
<organism evidence="1 2">
    <name type="scientific">Nibea albiflora</name>
    <name type="common">Yellow drum</name>
    <name type="synonym">Corvina albiflora</name>
    <dbReference type="NCBI Taxonomy" id="240163"/>
    <lineage>
        <taxon>Eukaryota</taxon>
        <taxon>Metazoa</taxon>
        <taxon>Chordata</taxon>
        <taxon>Craniata</taxon>
        <taxon>Vertebrata</taxon>
        <taxon>Euteleostomi</taxon>
        <taxon>Actinopterygii</taxon>
        <taxon>Neopterygii</taxon>
        <taxon>Teleostei</taxon>
        <taxon>Neoteleostei</taxon>
        <taxon>Acanthomorphata</taxon>
        <taxon>Eupercaria</taxon>
        <taxon>Sciaenidae</taxon>
        <taxon>Nibea</taxon>
    </lineage>
</organism>
<keyword evidence="2" id="KW-1185">Reference proteome</keyword>
<proteinExistence type="predicted"/>
<evidence type="ECO:0000313" key="1">
    <source>
        <dbReference type="EMBL" id="KAG8005944.1"/>
    </source>
</evidence>
<protein>
    <submittedName>
        <fullName evidence="1">NLR family CARD domain-containing protein 3</fullName>
    </submittedName>
</protein>
<comment type="caution">
    <text evidence="1">The sequence shown here is derived from an EMBL/GenBank/DDBJ whole genome shotgun (WGS) entry which is preliminary data.</text>
</comment>
<feature type="non-terminal residue" evidence="1">
    <location>
        <position position="359"/>
    </location>
</feature>
<sequence>MEEKKKKEEERKTSVSSPIHEAQSSSPSCVSMKSDRSMFHPVSFEKTQSSRIREAQSSSPSCVSMKSDRSMFHPISFEETQSQQPGPSSCSVCEEVLEDLVQLTCGHWSCKQCVSSDNKCMKCGKKFRRDAEEDTGINSAKKNLKEAMKKKCAHVSEGNGDEGSSLNSIYTDLYMTTGESAVPHEEHGFRHVKHDSSEKSVNLSDIFKPLPGQEKHRTVLTKGVAGIGKSFAVQKFILDWAEGKANQDTDFIFSLAFRESFKDSEDFVRARVTVILDGLDESRLQLDFKNKPVTSVSEVTSVGNLLTNLIQGNLLPQANLWITSRPAAADQIPGQYVDVVTEIRGFSDPQKEEYFSKRF</sequence>
<gene>
    <name evidence="1" type="primary">NLRC3.76</name>
    <name evidence="1" type="ORF">GBF38_005016</name>
</gene>
<dbReference type="EMBL" id="CM024809">
    <property type="protein sequence ID" value="KAG8005944.1"/>
    <property type="molecule type" value="Genomic_DNA"/>
</dbReference>
<name>A0ACB7EVI2_NIBAL</name>
<dbReference type="Proteomes" id="UP000805704">
    <property type="component" value="Chromosome 21"/>
</dbReference>